<protein>
    <submittedName>
        <fullName evidence="3">LysM domain/BON superfamily protein</fullName>
    </submittedName>
</protein>
<dbReference type="Gene3D" id="3.10.350.10">
    <property type="entry name" value="LysM domain"/>
    <property type="match status" value="1"/>
</dbReference>
<evidence type="ECO:0000256" key="1">
    <source>
        <dbReference type="SAM" id="SignalP"/>
    </source>
</evidence>
<proteinExistence type="predicted"/>
<keyword evidence="1" id="KW-0732">Signal</keyword>
<dbReference type="SUPFAM" id="SSF54106">
    <property type="entry name" value="LysM domain"/>
    <property type="match status" value="1"/>
</dbReference>
<dbReference type="Pfam" id="PF01476">
    <property type="entry name" value="LysM"/>
    <property type="match status" value="1"/>
</dbReference>
<reference evidence="3 4" key="1">
    <citation type="submission" date="2015-09" db="EMBL/GenBank/DDBJ databases">
        <authorList>
            <consortium name="Swine Surveillance"/>
        </authorList>
    </citation>
    <scope>NUCLEOTIDE SEQUENCE [LARGE SCALE GENOMIC DNA]</scope>
    <source>
        <strain evidence="3 4">CECT 7648</strain>
    </source>
</reference>
<gene>
    <name evidence="3" type="ORF">TRN7648_02289</name>
</gene>
<feature type="signal peptide" evidence="1">
    <location>
        <begin position="1"/>
        <end position="21"/>
    </location>
</feature>
<name>A0A0N7LZZ4_9RHOB</name>
<dbReference type="InterPro" id="IPR018392">
    <property type="entry name" value="LysM"/>
</dbReference>
<keyword evidence="4" id="KW-1185">Reference proteome</keyword>
<dbReference type="SMART" id="SM00257">
    <property type="entry name" value="LysM"/>
    <property type="match status" value="1"/>
</dbReference>
<evidence type="ECO:0000313" key="4">
    <source>
        <dbReference type="Proteomes" id="UP000054935"/>
    </source>
</evidence>
<dbReference type="STRING" id="441103.TRN7648_02289"/>
<evidence type="ECO:0000313" key="3">
    <source>
        <dbReference type="EMBL" id="CUH79033.1"/>
    </source>
</evidence>
<dbReference type="AlphaFoldDB" id="A0A0N7LZZ4"/>
<dbReference type="EMBL" id="CYSE01000003">
    <property type="protein sequence ID" value="CUH79033.1"/>
    <property type="molecule type" value="Genomic_DNA"/>
</dbReference>
<dbReference type="PROSITE" id="PS51782">
    <property type="entry name" value="LYSM"/>
    <property type="match status" value="1"/>
</dbReference>
<evidence type="ECO:0000259" key="2">
    <source>
        <dbReference type="PROSITE" id="PS51782"/>
    </source>
</evidence>
<dbReference type="Proteomes" id="UP000054935">
    <property type="component" value="Unassembled WGS sequence"/>
</dbReference>
<dbReference type="CDD" id="cd00118">
    <property type="entry name" value="LysM"/>
    <property type="match status" value="1"/>
</dbReference>
<feature type="domain" description="LysM" evidence="2">
    <location>
        <begin position="120"/>
        <end position="169"/>
    </location>
</feature>
<accession>A0A0N7LZZ4</accession>
<sequence length="173" mass="17842">MLAVGFVVATGALLWSLGAGSDEPSAVDQVSRTAPDVMGLQPTLTPALPAAPEVVEAPAPVVVATPTPVPAPVANDPVMDVLQAMSYGIVQELNKPVAAAPKATPPVETVRAVPTAITTRTHAVQPGDSLPGIAFRYYGTTVAYLQILQANPDVLSDPAQLRAGMVLRIPELH</sequence>
<organism evidence="3 4">
    <name type="scientific">Tropicibacter naphthalenivorans</name>
    <dbReference type="NCBI Taxonomy" id="441103"/>
    <lineage>
        <taxon>Bacteria</taxon>
        <taxon>Pseudomonadati</taxon>
        <taxon>Pseudomonadota</taxon>
        <taxon>Alphaproteobacteria</taxon>
        <taxon>Rhodobacterales</taxon>
        <taxon>Roseobacteraceae</taxon>
        <taxon>Tropicibacter</taxon>
    </lineage>
</organism>
<dbReference type="InterPro" id="IPR036779">
    <property type="entry name" value="LysM_dom_sf"/>
</dbReference>
<feature type="chain" id="PRO_5006015742" evidence="1">
    <location>
        <begin position="22"/>
        <end position="173"/>
    </location>
</feature>